<reference evidence="4 5" key="1">
    <citation type="submission" date="2019-03" db="EMBL/GenBank/DDBJ databases">
        <title>Genomic Encyclopedia of Archaeal and Bacterial Type Strains, Phase II (KMG-II): from individual species to whole genera.</title>
        <authorList>
            <person name="Goeker M."/>
        </authorList>
    </citation>
    <scope>NUCLEOTIDE SEQUENCE [LARGE SCALE GENOMIC DNA]</scope>
    <source>
        <strain evidence="4 5">DSM 15388</strain>
    </source>
</reference>
<protein>
    <submittedName>
        <fullName evidence="4">RND family efflux transporter MFP subunit</fullName>
    </submittedName>
</protein>
<dbReference type="NCBIfam" id="TIGR01730">
    <property type="entry name" value="RND_mfp"/>
    <property type="match status" value="1"/>
</dbReference>
<accession>A0A4R3I3B6</accession>
<feature type="domain" description="Multidrug resistance protein MdtA-like barrel-sandwich hybrid" evidence="3">
    <location>
        <begin position="79"/>
        <end position="212"/>
    </location>
</feature>
<comment type="caution">
    <text evidence="4">The sequence shown here is derived from an EMBL/GenBank/DDBJ whole genome shotgun (WGS) entry which is preliminary data.</text>
</comment>
<keyword evidence="5" id="KW-1185">Reference proteome</keyword>
<dbReference type="PANTHER" id="PTHR30469">
    <property type="entry name" value="MULTIDRUG RESISTANCE PROTEIN MDTA"/>
    <property type="match status" value="1"/>
</dbReference>
<dbReference type="PROSITE" id="PS51257">
    <property type="entry name" value="PROKAR_LIPOPROTEIN"/>
    <property type="match status" value="1"/>
</dbReference>
<dbReference type="InterPro" id="IPR006143">
    <property type="entry name" value="RND_pump_MFP"/>
</dbReference>
<dbReference type="InterPro" id="IPR058625">
    <property type="entry name" value="MdtA-like_BSH"/>
</dbReference>
<dbReference type="Gene3D" id="1.10.287.470">
    <property type="entry name" value="Helix hairpin bin"/>
    <property type="match status" value="1"/>
</dbReference>
<evidence type="ECO:0000313" key="5">
    <source>
        <dbReference type="Proteomes" id="UP000295793"/>
    </source>
</evidence>
<gene>
    <name evidence="4" type="ORF">BCF53_11269</name>
</gene>
<dbReference type="Proteomes" id="UP000295793">
    <property type="component" value="Unassembled WGS sequence"/>
</dbReference>
<keyword evidence="2" id="KW-0732">Signal</keyword>
<evidence type="ECO:0000259" key="3">
    <source>
        <dbReference type="Pfam" id="PF25917"/>
    </source>
</evidence>
<dbReference type="SUPFAM" id="SSF111369">
    <property type="entry name" value="HlyD-like secretion proteins"/>
    <property type="match status" value="1"/>
</dbReference>
<evidence type="ECO:0000256" key="2">
    <source>
        <dbReference type="SAM" id="SignalP"/>
    </source>
</evidence>
<organism evidence="4 5">
    <name type="scientific">Reinekea marinisedimentorum</name>
    <dbReference type="NCBI Taxonomy" id="230495"/>
    <lineage>
        <taxon>Bacteria</taxon>
        <taxon>Pseudomonadati</taxon>
        <taxon>Pseudomonadota</taxon>
        <taxon>Gammaproteobacteria</taxon>
        <taxon>Oceanospirillales</taxon>
        <taxon>Saccharospirillaceae</taxon>
        <taxon>Reinekea</taxon>
    </lineage>
</organism>
<dbReference type="Gene3D" id="2.40.30.170">
    <property type="match status" value="1"/>
</dbReference>
<feature type="chain" id="PRO_5020751157" evidence="2">
    <location>
        <begin position="38"/>
        <end position="378"/>
    </location>
</feature>
<dbReference type="PANTHER" id="PTHR30469:SF18">
    <property type="entry name" value="RESISTANCE-NODULATION-CELL DIVISION (RND) EFFLUX MEMBRANE FUSION PROTEIN-RELATED"/>
    <property type="match status" value="1"/>
</dbReference>
<sequence length="378" mass="39830">MRSTKSVMPVSAAQPGVNALKLAAAGLFLALLTGCHADAPGGEPEKSFDASTVTTQQVKRVAIATEINFDGIVEAVNQSVVSAQVSGRILELPFDVGDYVAQGDVIARFTDTEQRAAVSAAQAGLGEARARFTEADLQLKRVSDVYKQGLVSQSDFNQATAAQKAAAARVDSASAALNDAEERLSNTVVIAPYSGIVVKRLTDIGSAVSPGSPLIQGLSLDQLRVQVDIPQQHIGPLRQHKQARILLDSGESIEVTELRIPPSADPSTHSFRVLLSLPEGEHALPIFPGTLVKVAFVNGSEDQLLIPADSVAHRGEVTGVYVLSEDASNLEFRYIRTGRELPSAEVVALSGLSAGELIAADPVVAAMAYKTQNFSAEK</sequence>
<comment type="similarity">
    <text evidence="1">Belongs to the membrane fusion protein (MFP) (TC 8.A.1) family.</text>
</comment>
<evidence type="ECO:0000313" key="4">
    <source>
        <dbReference type="EMBL" id="TCS39784.1"/>
    </source>
</evidence>
<dbReference type="GO" id="GO:1990281">
    <property type="term" value="C:efflux pump complex"/>
    <property type="evidence" value="ECO:0007669"/>
    <property type="project" value="TreeGrafter"/>
</dbReference>
<dbReference type="Gene3D" id="2.40.420.20">
    <property type="match status" value="1"/>
</dbReference>
<feature type="signal peptide" evidence="2">
    <location>
        <begin position="1"/>
        <end position="37"/>
    </location>
</feature>
<proteinExistence type="inferred from homology"/>
<dbReference type="AlphaFoldDB" id="A0A4R3I3B6"/>
<evidence type="ECO:0000256" key="1">
    <source>
        <dbReference type="ARBA" id="ARBA00009477"/>
    </source>
</evidence>
<dbReference type="Gene3D" id="2.40.50.100">
    <property type="match status" value="1"/>
</dbReference>
<dbReference type="Pfam" id="PF25917">
    <property type="entry name" value="BSH_RND"/>
    <property type="match status" value="1"/>
</dbReference>
<dbReference type="EMBL" id="SLZR01000012">
    <property type="protein sequence ID" value="TCS39784.1"/>
    <property type="molecule type" value="Genomic_DNA"/>
</dbReference>
<dbReference type="GO" id="GO:0015562">
    <property type="term" value="F:efflux transmembrane transporter activity"/>
    <property type="evidence" value="ECO:0007669"/>
    <property type="project" value="TreeGrafter"/>
</dbReference>
<name>A0A4R3I3B6_9GAMM</name>
<dbReference type="RefSeq" id="WP_207902740.1">
    <property type="nucleotide sequence ID" value="NZ_SLZR01000012.1"/>
</dbReference>